<feature type="binding site" evidence="10">
    <location>
        <position position="83"/>
    </location>
    <ligand>
        <name>sn-glycerol 3-phosphate</name>
        <dbReference type="ChEBI" id="CHEBI:57597"/>
    </ligand>
</feature>
<evidence type="ECO:0000313" key="15">
    <source>
        <dbReference type="Proteomes" id="UP000512167"/>
    </source>
</evidence>
<feature type="binding site" evidence="10">
    <location>
        <position position="134"/>
    </location>
    <ligand>
        <name>glycerol</name>
        <dbReference type="ChEBI" id="CHEBI:17754"/>
    </ligand>
</feature>
<feature type="binding site" evidence="10">
    <location>
        <position position="134"/>
    </location>
    <ligand>
        <name>sn-glycerol 3-phosphate</name>
        <dbReference type="ChEBI" id="CHEBI:57597"/>
    </ligand>
</feature>
<keyword evidence="4 10" id="KW-0547">Nucleotide-binding</keyword>
<dbReference type="GO" id="GO:0019563">
    <property type="term" value="P:glycerol catabolic process"/>
    <property type="evidence" value="ECO:0007669"/>
    <property type="project" value="UniProtKB-UniRule"/>
</dbReference>
<feature type="binding site" evidence="10">
    <location>
        <position position="409"/>
    </location>
    <ligand>
        <name>ADP</name>
        <dbReference type="ChEBI" id="CHEBI:456216"/>
    </ligand>
</feature>
<dbReference type="InterPro" id="IPR043129">
    <property type="entry name" value="ATPase_NBD"/>
</dbReference>
<keyword evidence="3 10" id="KW-0808">Transferase</keyword>
<feature type="binding site" evidence="10">
    <location>
        <position position="409"/>
    </location>
    <ligand>
        <name>ATP</name>
        <dbReference type="ChEBI" id="CHEBI:30616"/>
    </ligand>
</feature>
<keyword evidence="6 10" id="KW-0319">Glycerol metabolism</keyword>
<dbReference type="Proteomes" id="UP000512167">
    <property type="component" value="Chromosome"/>
</dbReference>
<feature type="binding site" evidence="10">
    <location>
        <position position="14"/>
    </location>
    <ligand>
        <name>ATP</name>
        <dbReference type="ChEBI" id="CHEBI:30616"/>
    </ligand>
</feature>
<gene>
    <name evidence="10 14" type="primary">glpK</name>
    <name evidence="14" type="ORF">HF295_08325</name>
</gene>
<feature type="binding site" evidence="10">
    <location>
        <position position="265"/>
    </location>
    <ligand>
        <name>ADP</name>
        <dbReference type="ChEBI" id="CHEBI:456216"/>
    </ligand>
</feature>
<organism evidence="14 15">
    <name type="scientific">Hujiaoplasma nucleasis</name>
    <dbReference type="NCBI Taxonomy" id="2725268"/>
    <lineage>
        <taxon>Bacteria</taxon>
        <taxon>Bacillati</taxon>
        <taxon>Mycoplasmatota</taxon>
        <taxon>Mollicutes</taxon>
        <taxon>Candidatus Izemoplasmatales</taxon>
        <taxon>Hujiaoplasmataceae</taxon>
        <taxon>Hujiaoplasma</taxon>
    </lineage>
</organism>
<dbReference type="EMBL" id="CP051151">
    <property type="protein sequence ID" value="QLY40859.1"/>
    <property type="molecule type" value="Genomic_DNA"/>
</dbReference>
<dbReference type="NCBIfam" id="NF000756">
    <property type="entry name" value="PRK00047.1"/>
    <property type="match status" value="1"/>
</dbReference>
<feature type="binding site" evidence="10">
    <location>
        <position position="312"/>
    </location>
    <ligand>
        <name>ATP</name>
        <dbReference type="ChEBI" id="CHEBI:30616"/>
    </ligand>
</feature>
<dbReference type="Pfam" id="PF00370">
    <property type="entry name" value="FGGY_N"/>
    <property type="match status" value="1"/>
</dbReference>
<feature type="binding site" evidence="10">
    <location>
        <position position="265"/>
    </location>
    <ligand>
        <name>ATP</name>
        <dbReference type="ChEBI" id="CHEBI:30616"/>
    </ligand>
</feature>
<comment type="catalytic activity">
    <reaction evidence="8 10">
        <text>glycerol + ATP = sn-glycerol 3-phosphate + ADP + H(+)</text>
        <dbReference type="Rhea" id="RHEA:21644"/>
        <dbReference type="ChEBI" id="CHEBI:15378"/>
        <dbReference type="ChEBI" id="CHEBI:17754"/>
        <dbReference type="ChEBI" id="CHEBI:30616"/>
        <dbReference type="ChEBI" id="CHEBI:57597"/>
        <dbReference type="ChEBI" id="CHEBI:456216"/>
        <dbReference type="EC" id="2.7.1.30"/>
    </reaction>
</comment>
<dbReference type="HAMAP" id="MF_00186">
    <property type="entry name" value="Glycerol_kin"/>
    <property type="match status" value="1"/>
</dbReference>
<accession>A0A7L6N8K9</accession>
<evidence type="ECO:0000256" key="10">
    <source>
        <dbReference type="HAMAP-Rule" id="MF_00186"/>
    </source>
</evidence>
<evidence type="ECO:0000256" key="3">
    <source>
        <dbReference type="ARBA" id="ARBA00022679"/>
    </source>
</evidence>
<dbReference type="UniPathway" id="UPA00618">
    <property type="reaction ID" value="UER00672"/>
</dbReference>
<reference evidence="14 15" key="1">
    <citation type="submission" date="2020-04" db="EMBL/GenBank/DDBJ databases">
        <authorList>
            <person name="Zheng R.K."/>
            <person name="Sun C.M."/>
        </authorList>
    </citation>
    <scope>NUCLEOTIDE SEQUENCE [LARGE SCALE GENOMIC DNA]</scope>
    <source>
        <strain evidence="15">zrk29</strain>
    </source>
</reference>
<evidence type="ECO:0000259" key="13">
    <source>
        <dbReference type="Pfam" id="PF02782"/>
    </source>
</evidence>
<feature type="binding site" evidence="10">
    <location>
        <position position="12"/>
    </location>
    <ligand>
        <name>ATP</name>
        <dbReference type="ChEBI" id="CHEBI:30616"/>
    </ligand>
</feature>
<proteinExistence type="inferred from homology"/>
<keyword evidence="7 10" id="KW-0067">ATP-binding</keyword>
<keyword evidence="5 10" id="KW-0418">Kinase</keyword>
<dbReference type="InterPro" id="IPR005999">
    <property type="entry name" value="Glycerol_kin"/>
</dbReference>
<feature type="binding site" evidence="10">
    <location>
        <position position="413"/>
    </location>
    <ligand>
        <name>ADP</name>
        <dbReference type="ChEBI" id="CHEBI:456216"/>
    </ligand>
</feature>
<dbReference type="InterPro" id="IPR018484">
    <property type="entry name" value="FGGY_N"/>
</dbReference>
<feature type="binding site" evidence="10">
    <location>
        <position position="83"/>
    </location>
    <ligand>
        <name>glycerol</name>
        <dbReference type="ChEBI" id="CHEBI:17754"/>
    </ligand>
</feature>
<evidence type="ECO:0000256" key="11">
    <source>
        <dbReference type="RuleBase" id="RU003733"/>
    </source>
</evidence>
<dbReference type="InterPro" id="IPR018485">
    <property type="entry name" value="FGGY_C"/>
</dbReference>
<dbReference type="Gene3D" id="3.30.420.40">
    <property type="match status" value="2"/>
</dbReference>
<evidence type="ECO:0000256" key="6">
    <source>
        <dbReference type="ARBA" id="ARBA00022798"/>
    </source>
</evidence>
<evidence type="ECO:0000256" key="1">
    <source>
        <dbReference type="ARBA" id="ARBA00005190"/>
    </source>
</evidence>
<dbReference type="GO" id="GO:0004370">
    <property type="term" value="F:glycerol kinase activity"/>
    <property type="evidence" value="ECO:0007669"/>
    <property type="project" value="UniProtKB-UniRule"/>
</dbReference>
<feature type="binding site" evidence="10">
    <location>
        <position position="12"/>
    </location>
    <ligand>
        <name>ADP</name>
        <dbReference type="ChEBI" id="CHEBI:456216"/>
    </ligand>
</feature>
<dbReference type="PANTHER" id="PTHR10196">
    <property type="entry name" value="SUGAR KINASE"/>
    <property type="match status" value="1"/>
</dbReference>
<feature type="binding site" evidence="10">
    <location>
        <position position="308"/>
    </location>
    <ligand>
        <name>ADP</name>
        <dbReference type="ChEBI" id="CHEBI:456216"/>
    </ligand>
</feature>
<dbReference type="PROSITE" id="PS00933">
    <property type="entry name" value="FGGY_KINASES_1"/>
    <property type="match status" value="1"/>
</dbReference>
<dbReference type="GO" id="GO:0005524">
    <property type="term" value="F:ATP binding"/>
    <property type="evidence" value="ECO:0007669"/>
    <property type="project" value="UniProtKB-UniRule"/>
</dbReference>
<feature type="binding site" evidence="10">
    <location>
        <position position="13"/>
    </location>
    <ligand>
        <name>ATP</name>
        <dbReference type="ChEBI" id="CHEBI:30616"/>
    </ligand>
</feature>
<feature type="binding site" evidence="10">
    <location>
        <position position="82"/>
    </location>
    <ligand>
        <name>sn-glycerol 3-phosphate</name>
        <dbReference type="ChEBI" id="CHEBI:57597"/>
    </ligand>
</feature>
<protein>
    <recommendedName>
        <fullName evidence="10">Glycerol kinase</fullName>
        <ecNumber evidence="10">2.7.1.30</ecNumber>
    </recommendedName>
    <alternativeName>
        <fullName evidence="10">ATP:glycerol 3-phosphotransferase</fullName>
    </alternativeName>
    <alternativeName>
        <fullName evidence="10">Glycerokinase</fullName>
        <shortName evidence="10">GK</shortName>
    </alternativeName>
</protein>
<dbReference type="InterPro" id="IPR000577">
    <property type="entry name" value="Carb_kinase_FGGY"/>
</dbReference>
<dbReference type="Pfam" id="PF02782">
    <property type="entry name" value="FGGY_C"/>
    <property type="match status" value="1"/>
</dbReference>
<dbReference type="AlphaFoldDB" id="A0A7L6N8K9"/>
<feature type="binding site" evidence="10">
    <location>
        <position position="12"/>
    </location>
    <ligand>
        <name>sn-glycerol 3-phosphate</name>
        <dbReference type="ChEBI" id="CHEBI:57597"/>
    </ligand>
</feature>
<evidence type="ECO:0000256" key="9">
    <source>
        <dbReference type="ARBA" id="ARBA00054633"/>
    </source>
</evidence>
<evidence type="ECO:0000259" key="12">
    <source>
        <dbReference type="Pfam" id="PF00370"/>
    </source>
</evidence>
<feature type="binding site" evidence="10">
    <location>
        <position position="308"/>
    </location>
    <ligand>
        <name>ATP</name>
        <dbReference type="ChEBI" id="CHEBI:30616"/>
    </ligand>
</feature>
<evidence type="ECO:0000256" key="7">
    <source>
        <dbReference type="ARBA" id="ARBA00022840"/>
    </source>
</evidence>
<dbReference type="FunFam" id="3.30.420.40:FF:000007">
    <property type="entry name" value="Glycerol kinase"/>
    <property type="match status" value="1"/>
</dbReference>
<feature type="binding site" evidence="10">
    <location>
        <position position="243"/>
    </location>
    <ligand>
        <name>sn-glycerol 3-phosphate</name>
        <dbReference type="ChEBI" id="CHEBI:57597"/>
    </ligand>
</feature>
<dbReference type="KEGG" id="tbk:HF295_08325"/>
<feature type="binding site" evidence="10">
    <location>
        <position position="82"/>
    </location>
    <ligand>
        <name>glycerol</name>
        <dbReference type="ChEBI" id="CHEBI:17754"/>
    </ligand>
</feature>
<feature type="domain" description="Carbohydrate kinase FGGY C-terminal" evidence="13">
    <location>
        <begin position="260"/>
        <end position="446"/>
    </location>
</feature>
<dbReference type="PIRSF" id="PIRSF000538">
    <property type="entry name" value="GlpK"/>
    <property type="match status" value="1"/>
</dbReference>
<dbReference type="EC" id="2.7.1.30" evidence="10"/>
<comment type="similarity">
    <text evidence="2 10 11">Belongs to the FGGY kinase family.</text>
</comment>
<evidence type="ECO:0000256" key="8">
    <source>
        <dbReference type="ARBA" id="ARBA00052101"/>
    </source>
</evidence>
<dbReference type="PANTHER" id="PTHR10196:SF69">
    <property type="entry name" value="GLYCEROL KINASE"/>
    <property type="match status" value="1"/>
</dbReference>
<feature type="binding site" evidence="10">
    <location>
        <position position="16"/>
    </location>
    <ligand>
        <name>ADP</name>
        <dbReference type="ChEBI" id="CHEBI:456216"/>
    </ligand>
</feature>
<comment type="pathway">
    <text evidence="1 10">Polyol metabolism; glycerol degradation via glycerol kinase pathway; sn-glycerol 3-phosphate from glycerol: step 1/1.</text>
</comment>
<dbReference type="SUPFAM" id="SSF53067">
    <property type="entry name" value="Actin-like ATPase domain"/>
    <property type="match status" value="2"/>
</dbReference>
<dbReference type="CDD" id="cd07786">
    <property type="entry name" value="FGGY_EcGK_like"/>
    <property type="match status" value="1"/>
</dbReference>
<evidence type="ECO:0000256" key="2">
    <source>
        <dbReference type="ARBA" id="ARBA00009156"/>
    </source>
</evidence>
<feature type="binding site" evidence="10">
    <location>
        <position position="244"/>
    </location>
    <ligand>
        <name>glycerol</name>
        <dbReference type="ChEBI" id="CHEBI:17754"/>
    </ligand>
</feature>
<keyword evidence="15" id="KW-1185">Reference proteome</keyword>
<evidence type="ECO:0000313" key="14">
    <source>
        <dbReference type="EMBL" id="QLY40859.1"/>
    </source>
</evidence>
<evidence type="ECO:0000256" key="4">
    <source>
        <dbReference type="ARBA" id="ARBA00022741"/>
    </source>
</evidence>
<comment type="function">
    <text evidence="9 10">Key enzyme in the regulation of glycerol uptake and metabolism. Catalyzes the phosphorylation of glycerol to yield sn-glycerol 3-phosphate.</text>
</comment>
<dbReference type="NCBIfam" id="TIGR01311">
    <property type="entry name" value="glycerol_kin"/>
    <property type="match status" value="1"/>
</dbReference>
<feature type="binding site" evidence="10">
    <location>
        <position position="243"/>
    </location>
    <ligand>
        <name>glycerol</name>
        <dbReference type="ChEBI" id="CHEBI:17754"/>
    </ligand>
</feature>
<evidence type="ECO:0000256" key="5">
    <source>
        <dbReference type="ARBA" id="ARBA00022777"/>
    </source>
</evidence>
<dbReference type="RefSeq" id="WP_312031711.1">
    <property type="nucleotide sequence ID" value="NZ_CP051151.1"/>
</dbReference>
<name>A0A7L6N8K9_9MOLU</name>
<sequence>MKKYILAIDQGTTSTRAIIFDKKSKIISIANKEITQFYPKPGWVEQDANEIWLSVISTITQALVLKNILPNQIDSIGITNQRETTVIWDKESGEPIYNAVVWQSRQSQDICDQLEKSGYEDKIRQKTGLLIDPYFSGTKIKWILDHVKGSREKAKQGKLAFGTIDSWLIYKLTGYVHKTDYSNASRTLIYNIHNLKWDDELLDILDIPKSILPEVVDSSGLFGYTTPRSFYGEKIKITGVAGDQQASLFGQLCSKEGMVNSTYGTGCFVLMNTGNQIVQSKNGMLSTIAWKIKDQIIYALEGSVFVGGSSVQWLRDGLKIIASAAETEKLAESIPSTDGVYVVPAFVGLGTPYWDSDAKGAIFGLTRGTDERQLARATLEAIAYQVMDVLKAMEADSKKPIPLIKATGGATINQYLMQFQADIMNIDVGRPEIMETTALGAAYLAGLESGYWKNIDEINQHKNDDDVFKPKMSEAKRKQLIKGWKMAVEATRFFKP</sequence>
<dbReference type="InterPro" id="IPR018483">
    <property type="entry name" value="Carb_kinase_FGGY_CS"/>
</dbReference>
<dbReference type="GO" id="GO:0006072">
    <property type="term" value="P:glycerol-3-phosphate metabolic process"/>
    <property type="evidence" value="ECO:0007669"/>
    <property type="project" value="InterPro"/>
</dbReference>
<dbReference type="PROSITE" id="PS00445">
    <property type="entry name" value="FGGY_KINASES_2"/>
    <property type="match status" value="1"/>
</dbReference>
<dbReference type="GO" id="GO:0005829">
    <property type="term" value="C:cytosol"/>
    <property type="evidence" value="ECO:0007669"/>
    <property type="project" value="TreeGrafter"/>
</dbReference>
<feature type="domain" description="Carbohydrate kinase FGGY N-terminal" evidence="12">
    <location>
        <begin position="4"/>
        <end position="250"/>
    </location>
</feature>
<dbReference type="FunFam" id="3.30.420.40:FF:000008">
    <property type="entry name" value="Glycerol kinase"/>
    <property type="match status" value="1"/>
</dbReference>
<comment type="activity regulation">
    <text evidence="10">Inhibited by fructose 1,6-bisphosphate (FBP).</text>
</comment>